<sequence>MTANMQSIISMDNNTHAILTYKNNGEKWRRINGNRHDLFLKIILASWTDGLTLLTFDSRSAVLKAGWGWREKTTETMKKIPVCHLSVSL</sequence>
<dbReference type="AlphaFoldDB" id="A0A9Q1D1L9"/>
<organism evidence="1 2">
    <name type="scientific">Conger conger</name>
    <name type="common">Conger eel</name>
    <name type="synonym">Muraena conger</name>
    <dbReference type="NCBI Taxonomy" id="82655"/>
    <lineage>
        <taxon>Eukaryota</taxon>
        <taxon>Metazoa</taxon>
        <taxon>Chordata</taxon>
        <taxon>Craniata</taxon>
        <taxon>Vertebrata</taxon>
        <taxon>Euteleostomi</taxon>
        <taxon>Actinopterygii</taxon>
        <taxon>Neopterygii</taxon>
        <taxon>Teleostei</taxon>
        <taxon>Anguilliformes</taxon>
        <taxon>Congridae</taxon>
        <taxon>Conger</taxon>
    </lineage>
</organism>
<accession>A0A9Q1D1L9</accession>
<gene>
    <name evidence="1" type="ORF">COCON_G00198650</name>
</gene>
<proteinExistence type="predicted"/>
<protein>
    <submittedName>
        <fullName evidence="1">Uncharacterized protein</fullName>
    </submittedName>
</protein>
<evidence type="ECO:0000313" key="1">
    <source>
        <dbReference type="EMBL" id="KAJ8256001.1"/>
    </source>
</evidence>
<keyword evidence="2" id="KW-1185">Reference proteome</keyword>
<comment type="caution">
    <text evidence="1">The sequence shown here is derived from an EMBL/GenBank/DDBJ whole genome shotgun (WGS) entry which is preliminary data.</text>
</comment>
<evidence type="ECO:0000313" key="2">
    <source>
        <dbReference type="Proteomes" id="UP001152803"/>
    </source>
</evidence>
<reference evidence="1" key="1">
    <citation type="journal article" date="2023" name="Science">
        <title>Genome structures resolve the early diversification of teleost fishes.</title>
        <authorList>
            <person name="Parey E."/>
            <person name="Louis A."/>
            <person name="Montfort J."/>
            <person name="Bouchez O."/>
            <person name="Roques C."/>
            <person name="Iampietro C."/>
            <person name="Lluch J."/>
            <person name="Castinel A."/>
            <person name="Donnadieu C."/>
            <person name="Desvignes T."/>
            <person name="Floi Bucao C."/>
            <person name="Jouanno E."/>
            <person name="Wen M."/>
            <person name="Mejri S."/>
            <person name="Dirks R."/>
            <person name="Jansen H."/>
            <person name="Henkel C."/>
            <person name="Chen W.J."/>
            <person name="Zahm M."/>
            <person name="Cabau C."/>
            <person name="Klopp C."/>
            <person name="Thompson A.W."/>
            <person name="Robinson-Rechavi M."/>
            <person name="Braasch I."/>
            <person name="Lecointre G."/>
            <person name="Bobe J."/>
            <person name="Postlethwait J.H."/>
            <person name="Berthelot C."/>
            <person name="Roest Crollius H."/>
            <person name="Guiguen Y."/>
        </authorList>
    </citation>
    <scope>NUCLEOTIDE SEQUENCE</scope>
    <source>
        <strain evidence="1">Concon-B</strain>
    </source>
</reference>
<dbReference type="Proteomes" id="UP001152803">
    <property type="component" value="Unassembled WGS sequence"/>
</dbReference>
<dbReference type="EMBL" id="JAFJMO010000015">
    <property type="protein sequence ID" value="KAJ8256001.1"/>
    <property type="molecule type" value="Genomic_DNA"/>
</dbReference>
<name>A0A9Q1D1L9_CONCO</name>